<name>A0A1H9CC46_9BACT</name>
<gene>
    <name evidence="2" type="ORF">SAMN05444359_104131</name>
</gene>
<evidence type="ECO:0000259" key="1">
    <source>
        <dbReference type="SMART" id="SM00871"/>
    </source>
</evidence>
<accession>A0A1H9CC46</accession>
<dbReference type="Pfam" id="PF06445">
    <property type="entry name" value="GyrI-like"/>
    <property type="match status" value="1"/>
</dbReference>
<dbReference type="EMBL" id="FOFB01000004">
    <property type="protein sequence ID" value="SEP98363.1"/>
    <property type="molecule type" value="Genomic_DNA"/>
</dbReference>
<dbReference type="InterPro" id="IPR010499">
    <property type="entry name" value="AraC_E-bd"/>
</dbReference>
<dbReference type="InterPro" id="IPR011256">
    <property type="entry name" value="Reg_factor_effector_dom_sf"/>
</dbReference>
<evidence type="ECO:0000313" key="2">
    <source>
        <dbReference type="EMBL" id="SEP98363.1"/>
    </source>
</evidence>
<proteinExistence type="predicted"/>
<keyword evidence="3" id="KW-1185">Reference proteome</keyword>
<dbReference type="Gene3D" id="3.20.80.10">
    <property type="entry name" value="Regulatory factor, effector binding domain"/>
    <property type="match status" value="1"/>
</dbReference>
<protein>
    <submittedName>
        <fullName evidence="2">AraC family transcriptional regulator</fullName>
    </submittedName>
</protein>
<feature type="domain" description="AraC effector-binding" evidence="1">
    <location>
        <begin position="2"/>
        <end position="159"/>
    </location>
</feature>
<organism evidence="2 3">
    <name type="scientific">Neolewinella agarilytica</name>
    <dbReference type="NCBI Taxonomy" id="478744"/>
    <lineage>
        <taxon>Bacteria</taxon>
        <taxon>Pseudomonadati</taxon>
        <taxon>Bacteroidota</taxon>
        <taxon>Saprospiria</taxon>
        <taxon>Saprospirales</taxon>
        <taxon>Lewinellaceae</taxon>
        <taxon>Neolewinella</taxon>
    </lineage>
</organism>
<sequence length="166" mass="18770">MPPSRIIHLPPKKLLGHSRRMSLSANETIAMFRGFMSKVKTIENRTNESVIDLRIYDAGTDLATFSPMTPFTKWVAVEVNEFPADGRDLARYNFSGGLYAMFLHRGPASAFGKVIGQIFGQWLPGSGYLLDDRPHFEVLPKGYRMDDPDAEEEIWIPIKPTERPAE</sequence>
<dbReference type="OrthoDB" id="8560232at2"/>
<dbReference type="InterPro" id="IPR029442">
    <property type="entry name" value="GyrI-like"/>
</dbReference>
<reference evidence="3" key="1">
    <citation type="submission" date="2016-10" db="EMBL/GenBank/DDBJ databases">
        <authorList>
            <person name="Varghese N."/>
            <person name="Submissions S."/>
        </authorList>
    </citation>
    <scope>NUCLEOTIDE SEQUENCE [LARGE SCALE GENOMIC DNA]</scope>
    <source>
        <strain evidence="3">DSM 24740</strain>
    </source>
</reference>
<dbReference type="SUPFAM" id="SSF55136">
    <property type="entry name" value="Probable bacterial effector-binding domain"/>
    <property type="match status" value="1"/>
</dbReference>
<dbReference type="AlphaFoldDB" id="A0A1H9CC46"/>
<dbReference type="RefSeq" id="WP_090166011.1">
    <property type="nucleotide sequence ID" value="NZ_FOFB01000004.1"/>
</dbReference>
<dbReference type="STRING" id="478744.SAMN05444359_104131"/>
<dbReference type="InParanoid" id="A0A1H9CC46"/>
<evidence type="ECO:0000313" key="3">
    <source>
        <dbReference type="Proteomes" id="UP000199021"/>
    </source>
</evidence>
<dbReference type="Proteomes" id="UP000199021">
    <property type="component" value="Unassembled WGS sequence"/>
</dbReference>
<dbReference type="SMART" id="SM00871">
    <property type="entry name" value="AraC_E_bind"/>
    <property type="match status" value="1"/>
</dbReference>